<evidence type="ECO:0000313" key="2">
    <source>
        <dbReference type="WBParaSite" id="Csp11.Scaffold629.g16488.t1"/>
    </source>
</evidence>
<dbReference type="AlphaFoldDB" id="A0A1I7UAE2"/>
<dbReference type="WBParaSite" id="Csp11.Scaffold629.g16488.t1">
    <property type="protein sequence ID" value="Csp11.Scaffold629.g16488.t1"/>
    <property type="gene ID" value="Csp11.Scaffold629.g16488"/>
</dbReference>
<name>A0A1I7UAE2_9PELO</name>
<protein>
    <submittedName>
        <fullName evidence="2">Uncharacterized protein</fullName>
    </submittedName>
</protein>
<organism evidence="1 2">
    <name type="scientific">Caenorhabditis tropicalis</name>
    <dbReference type="NCBI Taxonomy" id="1561998"/>
    <lineage>
        <taxon>Eukaryota</taxon>
        <taxon>Metazoa</taxon>
        <taxon>Ecdysozoa</taxon>
        <taxon>Nematoda</taxon>
        <taxon>Chromadorea</taxon>
        <taxon>Rhabditida</taxon>
        <taxon>Rhabditina</taxon>
        <taxon>Rhabditomorpha</taxon>
        <taxon>Rhabditoidea</taxon>
        <taxon>Rhabditidae</taxon>
        <taxon>Peloderinae</taxon>
        <taxon>Caenorhabditis</taxon>
    </lineage>
</organism>
<sequence length="66" mass="7615">MPAEQQLQDWVDFCTPFQVFFCRPSSKFIAPVMGIFDLILNWELLFFQKISNGTFCSPTINSQYGA</sequence>
<evidence type="ECO:0000313" key="1">
    <source>
        <dbReference type="Proteomes" id="UP000095282"/>
    </source>
</evidence>
<dbReference type="Proteomes" id="UP000095282">
    <property type="component" value="Unplaced"/>
</dbReference>
<proteinExistence type="predicted"/>
<reference evidence="2" key="1">
    <citation type="submission" date="2016-11" db="UniProtKB">
        <authorList>
            <consortium name="WormBaseParasite"/>
        </authorList>
    </citation>
    <scope>IDENTIFICATION</scope>
</reference>
<keyword evidence="1" id="KW-1185">Reference proteome</keyword>
<accession>A0A1I7UAE2</accession>